<organism evidence="2 3">
    <name type="scientific">Oedothorax gibbosus</name>
    <dbReference type="NCBI Taxonomy" id="931172"/>
    <lineage>
        <taxon>Eukaryota</taxon>
        <taxon>Metazoa</taxon>
        <taxon>Ecdysozoa</taxon>
        <taxon>Arthropoda</taxon>
        <taxon>Chelicerata</taxon>
        <taxon>Arachnida</taxon>
        <taxon>Araneae</taxon>
        <taxon>Araneomorphae</taxon>
        <taxon>Entelegynae</taxon>
        <taxon>Araneoidea</taxon>
        <taxon>Linyphiidae</taxon>
        <taxon>Erigoninae</taxon>
        <taxon>Oedothorax</taxon>
    </lineage>
</organism>
<protein>
    <submittedName>
        <fullName evidence="2">Uncharacterized protein</fullName>
    </submittedName>
</protein>
<keyword evidence="1" id="KW-0472">Membrane</keyword>
<evidence type="ECO:0000313" key="2">
    <source>
        <dbReference type="EMBL" id="KAG8185694.1"/>
    </source>
</evidence>
<name>A0AAV6UPQ4_9ARAC</name>
<proteinExistence type="predicted"/>
<dbReference type="EMBL" id="JAFNEN010000326">
    <property type="protein sequence ID" value="KAG8185694.1"/>
    <property type="molecule type" value="Genomic_DNA"/>
</dbReference>
<accession>A0AAV6UPQ4</accession>
<feature type="transmembrane region" description="Helical" evidence="1">
    <location>
        <begin position="97"/>
        <end position="116"/>
    </location>
</feature>
<dbReference type="AlphaFoldDB" id="A0AAV6UPQ4"/>
<keyword evidence="1" id="KW-0812">Transmembrane</keyword>
<evidence type="ECO:0000256" key="1">
    <source>
        <dbReference type="SAM" id="Phobius"/>
    </source>
</evidence>
<gene>
    <name evidence="2" type="ORF">JTE90_003233</name>
</gene>
<evidence type="ECO:0000313" key="3">
    <source>
        <dbReference type="Proteomes" id="UP000827092"/>
    </source>
</evidence>
<keyword evidence="1" id="KW-1133">Transmembrane helix</keyword>
<sequence>MHQEIALRTVQNQIVLSWPSPDTPVSSTPPLGLSPKRLFRKKENELMSFGRGRKGMSCLVGFGMEGRQRIKTPVVYMMGVIYMRFPLLNSVLGLGAWFIGLYCVLRCILLTVHFPVHYMSHIAFFLDIRGQSFLTLIHFTATNIFHERNTIHMTLLFCKTSIAKTVPFAPCLMKVDRGWPQNCLLSLIGDGCRQGWSLKPSSKRFLYNFPFKELSLQETLQRIQIPLEDKDKRERKKRKLYFNEVMR</sequence>
<keyword evidence="3" id="KW-1185">Reference proteome</keyword>
<reference evidence="2 3" key="1">
    <citation type="journal article" date="2022" name="Nat. Ecol. Evol.">
        <title>A masculinizing supergene underlies an exaggerated male reproductive morph in a spider.</title>
        <authorList>
            <person name="Hendrickx F."/>
            <person name="De Corte Z."/>
            <person name="Sonet G."/>
            <person name="Van Belleghem S.M."/>
            <person name="Kostlbacher S."/>
            <person name="Vangestel C."/>
        </authorList>
    </citation>
    <scope>NUCLEOTIDE SEQUENCE [LARGE SCALE GENOMIC DNA]</scope>
    <source>
        <strain evidence="2">W744_W776</strain>
    </source>
</reference>
<dbReference type="Proteomes" id="UP000827092">
    <property type="component" value="Unassembled WGS sequence"/>
</dbReference>
<comment type="caution">
    <text evidence="2">The sequence shown here is derived from an EMBL/GenBank/DDBJ whole genome shotgun (WGS) entry which is preliminary data.</text>
</comment>